<gene>
    <name evidence="2" type="ORF">UFOPK1392_01222</name>
</gene>
<proteinExistence type="predicted"/>
<dbReference type="EMBL" id="CAEMXZ010000046">
    <property type="protein sequence ID" value="CAB4323467.1"/>
    <property type="molecule type" value="Genomic_DNA"/>
</dbReference>
<feature type="compositionally biased region" description="Acidic residues" evidence="1">
    <location>
        <begin position="17"/>
        <end position="31"/>
    </location>
</feature>
<protein>
    <submittedName>
        <fullName evidence="2">Unannotated protein</fullName>
    </submittedName>
</protein>
<accession>A0A6J5YG59</accession>
<reference evidence="2" key="1">
    <citation type="submission" date="2020-05" db="EMBL/GenBank/DDBJ databases">
        <authorList>
            <person name="Chiriac C."/>
            <person name="Salcher M."/>
            <person name="Ghai R."/>
            <person name="Kavagutti S V."/>
        </authorList>
    </citation>
    <scope>NUCLEOTIDE SEQUENCE</scope>
</reference>
<dbReference type="AlphaFoldDB" id="A0A6J5YG59"/>
<evidence type="ECO:0000256" key="1">
    <source>
        <dbReference type="SAM" id="MobiDB-lite"/>
    </source>
</evidence>
<name>A0A6J5YG59_9ZZZZ</name>
<organism evidence="2">
    <name type="scientific">freshwater metagenome</name>
    <dbReference type="NCBI Taxonomy" id="449393"/>
    <lineage>
        <taxon>unclassified sequences</taxon>
        <taxon>metagenomes</taxon>
        <taxon>ecological metagenomes</taxon>
    </lineage>
</organism>
<sequence>MSHDLSANGAMSHVADEVDADASFEPGEELAEVSSGEVDTLE</sequence>
<feature type="region of interest" description="Disordered" evidence="1">
    <location>
        <begin position="1"/>
        <end position="42"/>
    </location>
</feature>
<evidence type="ECO:0000313" key="2">
    <source>
        <dbReference type="EMBL" id="CAB4323467.1"/>
    </source>
</evidence>